<protein>
    <submittedName>
        <fullName evidence="6">LysR family transcriptional regulator</fullName>
    </submittedName>
</protein>
<keyword evidence="2" id="KW-0805">Transcription regulation</keyword>
<evidence type="ECO:0000259" key="5">
    <source>
        <dbReference type="PROSITE" id="PS50931"/>
    </source>
</evidence>
<dbReference type="EMBL" id="SIRE01000041">
    <property type="protein sequence ID" value="TBL69102.1"/>
    <property type="molecule type" value="Genomic_DNA"/>
</dbReference>
<name>A0A4Q9DFJ7_9BACL</name>
<dbReference type="GO" id="GO:0003677">
    <property type="term" value="F:DNA binding"/>
    <property type="evidence" value="ECO:0007669"/>
    <property type="project" value="UniProtKB-KW"/>
</dbReference>
<gene>
    <name evidence="6" type="ORF">EYB31_37060</name>
</gene>
<dbReference type="Pfam" id="PF00126">
    <property type="entry name" value="HTH_1"/>
    <property type="match status" value="1"/>
</dbReference>
<dbReference type="RefSeq" id="WP_131018609.1">
    <property type="nucleotide sequence ID" value="NZ_SIRE01000041.1"/>
</dbReference>
<dbReference type="SUPFAM" id="SSF46785">
    <property type="entry name" value="Winged helix' DNA-binding domain"/>
    <property type="match status" value="1"/>
</dbReference>
<accession>A0A4Q9DFJ7</accession>
<evidence type="ECO:0000313" key="7">
    <source>
        <dbReference type="Proteomes" id="UP000293142"/>
    </source>
</evidence>
<dbReference type="FunFam" id="1.10.10.10:FF:000001">
    <property type="entry name" value="LysR family transcriptional regulator"/>
    <property type="match status" value="1"/>
</dbReference>
<comment type="caution">
    <text evidence="6">The sequence shown here is derived from an EMBL/GenBank/DDBJ whole genome shotgun (WGS) entry which is preliminary data.</text>
</comment>
<dbReference type="PANTHER" id="PTHR30419">
    <property type="entry name" value="HTH-TYPE TRANSCRIPTIONAL REGULATOR YBHD"/>
    <property type="match status" value="1"/>
</dbReference>
<dbReference type="Gene3D" id="1.10.10.10">
    <property type="entry name" value="Winged helix-like DNA-binding domain superfamily/Winged helix DNA-binding domain"/>
    <property type="match status" value="1"/>
</dbReference>
<keyword evidence="7" id="KW-1185">Reference proteome</keyword>
<dbReference type="Proteomes" id="UP000293142">
    <property type="component" value="Unassembled WGS sequence"/>
</dbReference>
<evidence type="ECO:0000256" key="1">
    <source>
        <dbReference type="ARBA" id="ARBA00009437"/>
    </source>
</evidence>
<dbReference type="InterPro" id="IPR000847">
    <property type="entry name" value="LysR_HTH_N"/>
</dbReference>
<evidence type="ECO:0000256" key="3">
    <source>
        <dbReference type="ARBA" id="ARBA00023125"/>
    </source>
</evidence>
<feature type="domain" description="HTH lysR-type" evidence="5">
    <location>
        <begin position="1"/>
        <end position="58"/>
    </location>
</feature>
<comment type="similarity">
    <text evidence="1">Belongs to the LysR transcriptional regulatory family.</text>
</comment>
<sequence>MEWNQLEYFLTVARMQHVTRAAEALSITQPALSHSLAKLEEELGVQLFERSGRNVKLNRYGQTFAARVSNALQEIIRGKEEIAELTDPESGVVSLAFGNILGTHFIPELVHRFQEKYPNIRFELFQGSCTQTQQLLEEGQCDLNITSPRGGADGIVWETLFTADLYAVVPASHRLAAKEAIGLKELADEPFIGIHRDCGLRGTVDAINRTHQFLRHVKYSAEDLVTVAGFVAAGLGVSLLPKSRALILEGMHWIKIATPGCVCEVGVEWKEKRYLSPAARLFRDFALKISRLREAI</sequence>
<dbReference type="InterPro" id="IPR036390">
    <property type="entry name" value="WH_DNA-bd_sf"/>
</dbReference>
<dbReference type="PRINTS" id="PR00039">
    <property type="entry name" value="HTHLYSR"/>
</dbReference>
<reference evidence="6 7" key="1">
    <citation type="submission" date="2019-02" db="EMBL/GenBank/DDBJ databases">
        <title>Paenibacillus sp. nov., isolated from surface-sterilized tissue of Thalictrum simplex L.</title>
        <authorList>
            <person name="Tuo L."/>
        </authorList>
    </citation>
    <scope>NUCLEOTIDE SEQUENCE [LARGE SCALE GENOMIC DNA]</scope>
    <source>
        <strain evidence="6 7">N2SHLJ1</strain>
    </source>
</reference>
<dbReference type="InterPro" id="IPR050950">
    <property type="entry name" value="HTH-type_LysR_regulators"/>
</dbReference>
<evidence type="ECO:0000313" key="6">
    <source>
        <dbReference type="EMBL" id="TBL69102.1"/>
    </source>
</evidence>
<dbReference type="InterPro" id="IPR005119">
    <property type="entry name" value="LysR_subst-bd"/>
</dbReference>
<dbReference type="PROSITE" id="PS50931">
    <property type="entry name" value="HTH_LYSR"/>
    <property type="match status" value="1"/>
</dbReference>
<keyword evidence="3" id="KW-0238">DNA-binding</keyword>
<evidence type="ECO:0000256" key="4">
    <source>
        <dbReference type="ARBA" id="ARBA00023163"/>
    </source>
</evidence>
<dbReference type="Pfam" id="PF03466">
    <property type="entry name" value="LysR_substrate"/>
    <property type="match status" value="1"/>
</dbReference>
<dbReference type="InterPro" id="IPR036388">
    <property type="entry name" value="WH-like_DNA-bd_sf"/>
</dbReference>
<dbReference type="CDD" id="cd08434">
    <property type="entry name" value="PBP2_GltC_like"/>
    <property type="match status" value="1"/>
</dbReference>
<organism evidence="6 7">
    <name type="scientific">Paenibacillus thalictri</name>
    <dbReference type="NCBI Taxonomy" id="2527873"/>
    <lineage>
        <taxon>Bacteria</taxon>
        <taxon>Bacillati</taxon>
        <taxon>Bacillota</taxon>
        <taxon>Bacilli</taxon>
        <taxon>Bacillales</taxon>
        <taxon>Paenibacillaceae</taxon>
        <taxon>Paenibacillus</taxon>
    </lineage>
</organism>
<dbReference type="SUPFAM" id="SSF53850">
    <property type="entry name" value="Periplasmic binding protein-like II"/>
    <property type="match status" value="1"/>
</dbReference>
<proteinExistence type="inferred from homology"/>
<dbReference type="GO" id="GO:0005829">
    <property type="term" value="C:cytosol"/>
    <property type="evidence" value="ECO:0007669"/>
    <property type="project" value="TreeGrafter"/>
</dbReference>
<evidence type="ECO:0000256" key="2">
    <source>
        <dbReference type="ARBA" id="ARBA00023015"/>
    </source>
</evidence>
<dbReference type="Gene3D" id="3.40.190.290">
    <property type="match status" value="1"/>
</dbReference>
<dbReference type="PANTHER" id="PTHR30419:SF28">
    <property type="entry name" value="HTH-TYPE TRANSCRIPTIONAL REGULATOR BSDA"/>
    <property type="match status" value="1"/>
</dbReference>
<dbReference type="OrthoDB" id="9803735at2"/>
<dbReference type="GO" id="GO:0003700">
    <property type="term" value="F:DNA-binding transcription factor activity"/>
    <property type="evidence" value="ECO:0007669"/>
    <property type="project" value="InterPro"/>
</dbReference>
<dbReference type="AlphaFoldDB" id="A0A4Q9DFJ7"/>
<keyword evidence="4" id="KW-0804">Transcription</keyword>